<dbReference type="InterPro" id="IPR015940">
    <property type="entry name" value="UBA"/>
</dbReference>
<dbReference type="Proteomes" id="UP000023152">
    <property type="component" value="Unassembled WGS sequence"/>
</dbReference>
<evidence type="ECO:0000259" key="1">
    <source>
        <dbReference type="PROSITE" id="PS50030"/>
    </source>
</evidence>
<dbReference type="InterPro" id="IPR009060">
    <property type="entry name" value="UBA-like_sf"/>
</dbReference>
<accession>X6LRM5</accession>
<organism evidence="2 3">
    <name type="scientific">Reticulomyxa filosa</name>
    <dbReference type="NCBI Taxonomy" id="46433"/>
    <lineage>
        <taxon>Eukaryota</taxon>
        <taxon>Sar</taxon>
        <taxon>Rhizaria</taxon>
        <taxon>Retaria</taxon>
        <taxon>Foraminifera</taxon>
        <taxon>Monothalamids</taxon>
        <taxon>Reticulomyxidae</taxon>
        <taxon>Reticulomyxa</taxon>
    </lineage>
</organism>
<reference evidence="2 3" key="1">
    <citation type="journal article" date="2013" name="Curr. Biol.">
        <title>The Genome of the Foraminiferan Reticulomyxa filosa.</title>
        <authorList>
            <person name="Glockner G."/>
            <person name="Hulsmann N."/>
            <person name="Schleicher M."/>
            <person name="Noegel A.A."/>
            <person name="Eichinger L."/>
            <person name="Gallinger C."/>
            <person name="Pawlowski J."/>
            <person name="Sierra R."/>
            <person name="Euteneuer U."/>
            <person name="Pillet L."/>
            <person name="Moustafa A."/>
            <person name="Platzer M."/>
            <person name="Groth M."/>
            <person name="Szafranski K."/>
            <person name="Schliwa M."/>
        </authorList>
    </citation>
    <scope>NUCLEOTIDE SEQUENCE [LARGE SCALE GENOMIC DNA]</scope>
</reference>
<dbReference type="Gene3D" id="1.10.8.10">
    <property type="entry name" value="DNA helicase RuvA subunit, C-terminal domain"/>
    <property type="match status" value="1"/>
</dbReference>
<dbReference type="AlphaFoldDB" id="X6LRM5"/>
<protein>
    <recommendedName>
        <fullName evidence="1">UBA domain-containing protein</fullName>
    </recommendedName>
</protein>
<feature type="non-terminal residue" evidence="2">
    <location>
        <position position="1"/>
    </location>
</feature>
<keyword evidence="3" id="KW-1185">Reference proteome</keyword>
<feature type="non-terminal residue" evidence="2">
    <location>
        <position position="161"/>
    </location>
</feature>
<comment type="caution">
    <text evidence="2">The sequence shown here is derived from an EMBL/GenBank/DDBJ whole genome shotgun (WGS) entry which is preliminary data.</text>
</comment>
<dbReference type="PROSITE" id="PS50030">
    <property type="entry name" value="UBA"/>
    <property type="match status" value="1"/>
</dbReference>
<gene>
    <name evidence="2" type="ORF">RFI_33341</name>
</gene>
<evidence type="ECO:0000313" key="3">
    <source>
        <dbReference type="Proteomes" id="UP000023152"/>
    </source>
</evidence>
<evidence type="ECO:0000313" key="2">
    <source>
        <dbReference type="EMBL" id="ETO04061.1"/>
    </source>
</evidence>
<proteinExistence type="predicted"/>
<dbReference type="Pfam" id="PF00627">
    <property type="entry name" value="UBA"/>
    <property type="match status" value="1"/>
</dbReference>
<dbReference type="SUPFAM" id="SSF46934">
    <property type="entry name" value="UBA-like"/>
    <property type="match status" value="1"/>
</dbReference>
<sequence>GGVGGKKKKALSDEDTISFAMDLVLRAKRKSVMPAEKARLVDDVVRVTKSDKVGGLRGLDDEGWKKLEIPLLARVYLKHLIMQSVSLTRQQLLECDFNSGLPFDWSAMQTKVSQLLTLGFARDEALEALVVTGNQQIEMAAQNSTNVCLLIGTTPSLNKLP</sequence>
<dbReference type="EMBL" id="ASPP01030565">
    <property type="protein sequence ID" value="ETO04061.1"/>
    <property type="molecule type" value="Genomic_DNA"/>
</dbReference>
<feature type="domain" description="UBA" evidence="1">
    <location>
        <begin position="106"/>
        <end position="142"/>
    </location>
</feature>
<name>X6LRM5_RETFI</name>